<sequence length="602" mass="64305">MAAASGPHPARSILALFTAGERRQALRLLGMVIAMALLDMLGVASIMPFMAMLADPGAAQTSAVLRFLQGGPGMADPQTFLLFLGGLVFSAVCLSIAFKAYTTRRLLHFTHGCSHALGQRLLASYLARDYTWFLQQRASDLGKTILSEVDQVLNGVIIPAMNLVTHGAVAVALLGLLIAKDPLLASYVGLGCALAYGLIYAASRGLLHRLGQQRAQANQIRFALLQEIFGGMKEVKAGGHEAGFLQRFGAASDQYARAQAKAQAAAQLPRFLIEVVAFGGMLLVFFYLTQRNQGVQGALPAIALYAFAAFRLIPAVQNIYGSLSRMKFGNTALNHLLDHLAQPAAAPAAAVGPPPGFLQGAALRQVRYTYPGRDTPALQDIDLVIPAGASIGLVGRTGSGKSTTLDLVLGLLPPDSGALCVDGQRLQAGHLRAWQALIGYVPQRIHLSDDTVAANIAFGLPVDRIDRREVERCARLAEAHGFITSELPQGYDTPVGEHGLRLSGGQRQRLGIARALYRNPRLLVLDEATSALDSVTERNIMQGLHQLQTGMAVLVISHRLTALRACQCIHVFERGRITASGNFDQLAAGSAEFRRMLEGSAT</sequence>
<feature type="domain" description="ABC transmembrane type-1" evidence="15">
    <location>
        <begin position="28"/>
        <end position="325"/>
    </location>
</feature>
<feature type="transmembrane region" description="Helical" evidence="13">
    <location>
        <begin position="271"/>
        <end position="289"/>
    </location>
</feature>
<dbReference type="InterPro" id="IPR003439">
    <property type="entry name" value="ABC_transporter-like_ATP-bd"/>
</dbReference>
<evidence type="ECO:0000256" key="8">
    <source>
        <dbReference type="ARBA" id="ARBA00022989"/>
    </source>
</evidence>
<dbReference type="GO" id="GO:0034040">
    <property type="term" value="F:ATPase-coupled lipid transmembrane transporter activity"/>
    <property type="evidence" value="ECO:0007669"/>
    <property type="project" value="TreeGrafter"/>
</dbReference>
<dbReference type="InterPro" id="IPR017871">
    <property type="entry name" value="ABC_transporter-like_CS"/>
</dbReference>
<feature type="transmembrane region" description="Helical" evidence="13">
    <location>
        <begin position="80"/>
        <end position="98"/>
    </location>
</feature>
<keyword evidence="4 13" id="KW-0812">Transmembrane</keyword>
<dbReference type="PROSITE" id="PS50929">
    <property type="entry name" value="ABC_TM1F"/>
    <property type="match status" value="1"/>
</dbReference>
<feature type="transmembrane region" description="Helical" evidence="13">
    <location>
        <begin position="301"/>
        <end position="320"/>
    </location>
</feature>
<evidence type="ECO:0000256" key="4">
    <source>
        <dbReference type="ARBA" id="ARBA00022692"/>
    </source>
</evidence>
<keyword evidence="6" id="KW-0547">Nucleotide-binding</keyword>
<evidence type="ECO:0000313" key="16">
    <source>
        <dbReference type="EMBL" id="GCL63486.1"/>
    </source>
</evidence>
<dbReference type="PANTHER" id="PTHR24221">
    <property type="entry name" value="ATP-BINDING CASSETTE SUB-FAMILY B"/>
    <property type="match status" value="1"/>
</dbReference>
<dbReference type="InterPro" id="IPR003593">
    <property type="entry name" value="AAA+_ATPase"/>
</dbReference>
<dbReference type="Gene3D" id="1.20.1560.10">
    <property type="entry name" value="ABC transporter type 1, transmembrane domain"/>
    <property type="match status" value="1"/>
</dbReference>
<dbReference type="FunFam" id="3.40.50.300:FF:000299">
    <property type="entry name" value="ABC transporter ATP-binding protein/permease"/>
    <property type="match status" value="1"/>
</dbReference>
<dbReference type="RefSeq" id="WP_228027093.1">
    <property type="nucleotide sequence ID" value="NZ_BJCL01000006.1"/>
</dbReference>
<evidence type="ECO:0000259" key="14">
    <source>
        <dbReference type="PROSITE" id="PS50893"/>
    </source>
</evidence>
<feature type="transmembrane region" description="Helical" evidence="13">
    <location>
        <begin position="184"/>
        <end position="202"/>
    </location>
</feature>
<evidence type="ECO:0000256" key="1">
    <source>
        <dbReference type="ARBA" id="ARBA00004651"/>
    </source>
</evidence>
<proteinExistence type="inferred from homology"/>
<dbReference type="PANTHER" id="PTHR24221:SF654">
    <property type="entry name" value="ATP-BINDING CASSETTE SUB-FAMILY B MEMBER 6"/>
    <property type="match status" value="1"/>
</dbReference>
<dbReference type="PROSITE" id="PS50893">
    <property type="entry name" value="ABC_TRANSPORTER_2"/>
    <property type="match status" value="1"/>
</dbReference>
<evidence type="ECO:0000256" key="9">
    <source>
        <dbReference type="ARBA" id="ARBA00023136"/>
    </source>
</evidence>
<keyword evidence="9 13" id="KW-0472">Membrane</keyword>
<gene>
    <name evidence="16" type="ORF">AQPW35_25670</name>
</gene>
<evidence type="ECO:0000256" key="6">
    <source>
        <dbReference type="ARBA" id="ARBA00022741"/>
    </source>
</evidence>
<dbReference type="InterPro" id="IPR027417">
    <property type="entry name" value="P-loop_NTPase"/>
</dbReference>
<dbReference type="GO" id="GO:0005524">
    <property type="term" value="F:ATP binding"/>
    <property type="evidence" value="ECO:0007669"/>
    <property type="project" value="UniProtKB-KW"/>
</dbReference>
<comment type="similarity">
    <text evidence="11">Belongs to the ABC transporter superfamily. Cyclolysin exporter (TC 3.A.1.109.2) family.</text>
</comment>
<name>A0A480ARC7_9BURK</name>
<comment type="caution">
    <text evidence="16">The sequence shown here is derived from an EMBL/GenBank/DDBJ whole genome shotgun (WGS) entry which is preliminary data.</text>
</comment>
<comment type="function">
    <text evidence="10">Involved in the export of calmodulin-sensitive adenylate cyclase-hemolysin (cyclolysin).</text>
</comment>
<dbReference type="Proteomes" id="UP000301751">
    <property type="component" value="Unassembled WGS sequence"/>
</dbReference>
<reference evidence="17" key="1">
    <citation type="submission" date="2019-03" db="EMBL/GenBank/DDBJ databases">
        <title>Aquabacterium pictum sp.nov., the first bacteriochlorophyll a-containing freshwater bacterium in the genus Aquabacterium of the class Betaproteobacteria.</title>
        <authorList>
            <person name="Hirose S."/>
            <person name="Tank M."/>
            <person name="Hara E."/>
            <person name="Tamaki H."/>
            <person name="Takaichi S."/>
            <person name="Haruta S."/>
            <person name="Hanada S."/>
        </authorList>
    </citation>
    <scope>NUCLEOTIDE SEQUENCE [LARGE SCALE GENOMIC DNA]</scope>
    <source>
        <strain evidence="17">W35</strain>
    </source>
</reference>
<dbReference type="InterPro" id="IPR011527">
    <property type="entry name" value="ABC1_TM_dom"/>
</dbReference>
<dbReference type="EMBL" id="BJCL01000006">
    <property type="protein sequence ID" value="GCL63486.1"/>
    <property type="molecule type" value="Genomic_DNA"/>
</dbReference>
<dbReference type="SUPFAM" id="SSF90123">
    <property type="entry name" value="ABC transporter transmembrane region"/>
    <property type="match status" value="1"/>
</dbReference>
<comment type="subcellular location">
    <subcellularLocation>
        <location evidence="1">Cell membrane</location>
        <topology evidence="1">Multi-pass membrane protein</topology>
    </subcellularLocation>
</comment>
<feature type="transmembrane region" description="Helical" evidence="13">
    <location>
        <begin position="152"/>
        <end position="178"/>
    </location>
</feature>
<dbReference type="Gene3D" id="3.40.50.300">
    <property type="entry name" value="P-loop containing nucleotide triphosphate hydrolases"/>
    <property type="match status" value="1"/>
</dbReference>
<keyword evidence="5" id="KW-0204">Cytolysis</keyword>
<protein>
    <recommendedName>
        <fullName evidence="12">Cyclolysin secretion/processing ATP-binding protein CyaB</fullName>
    </recommendedName>
</protein>
<dbReference type="InterPro" id="IPR039421">
    <property type="entry name" value="Type_1_exporter"/>
</dbReference>
<keyword evidence="5" id="KW-0354">Hemolysis</keyword>
<dbReference type="Pfam" id="PF00005">
    <property type="entry name" value="ABC_tran"/>
    <property type="match status" value="1"/>
</dbReference>
<keyword evidence="8 13" id="KW-1133">Transmembrane helix</keyword>
<dbReference type="SUPFAM" id="SSF52540">
    <property type="entry name" value="P-loop containing nucleoside triphosphate hydrolases"/>
    <property type="match status" value="1"/>
</dbReference>
<evidence type="ECO:0000313" key="17">
    <source>
        <dbReference type="Proteomes" id="UP000301751"/>
    </source>
</evidence>
<evidence type="ECO:0000256" key="10">
    <source>
        <dbReference type="ARBA" id="ARBA00055355"/>
    </source>
</evidence>
<evidence type="ECO:0000259" key="15">
    <source>
        <dbReference type="PROSITE" id="PS50929"/>
    </source>
</evidence>
<dbReference type="GO" id="GO:0031640">
    <property type="term" value="P:killing of cells of another organism"/>
    <property type="evidence" value="ECO:0007669"/>
    <property type="project" value="UniProtKB-KW"/>
</dbReference>
<keyword evidence="3" id="KW-1003">Cell membrane</keyword>
<dbReference type="InterPro" id="IPR036640">
    <property type="entry name" value="ABC1_TM_sf"/>
</dbReference>
<evidence type="ECO:0000256" key="7">
    <source>
        <dbReference type="ARBA" id="ARBA00022840"/>
    </source>
</evidence>
<dbReference type="AlphaFoldDB" id="A0A480ARC7"/>
<evidence type="ECO:0000256" key="12">
    <source>
        <dbReference type="ARBA" id="ARBA00072252"/>
    </source>
</evidence>
<evidence type="ECO:0000256" key="11">
    <source>
        <dbReference type="ARBA" id="ARBA00061173"/>
    </source>
</evidence>
<dbReference type="GO" id="GO:0016887">
    <property type="term" value="F:ATP hydrolysis activity"/>
    <property type="evidence" value="ECO:0007669"/>
    <property type="project" value="InterPro"/>
</dbReference>
<accession>A0A480ARC7</accession>
<feature type="domain" description="ABC transporter" evidence="14">
    <location>
        <begin position="363"/>
        <end position="599"/>
    </location>
</feature>
<dbReference type="GO" id="GO:0140359">
    <property type="term" value="F:ABC-type transporter activity"/>
    <property type="evidence" value="ECO:0007669"/>
    <property type="project" value="InterPro"/>
</dbReference>
<dbReference type="PROSITE" id="PS00211">
    <property type="entry name" value="ABC_TRANSPORTER_1"/>
    <property type="match status" value="1"/>
</dbReference>
<keyword evidence="17" id="KW-1185">Reference proteome</keyword>
<keyword evidence="7 16" id="KW-0067">ATP-binding</keyword>
<dbReference type="GO" id="GO:0005886">
    <property type="term" value="C:plasma membrane"/>
    <property type="evidence" value="ECO:0007669"/>
    <property type="project" value="UniProtKB-SubCell"/>
</dbReference>
<evidence type="ECO:0000256" key="13">
    <source>
        <dbReference type="SAM" id="Phobius"/>
    </source>
</evidence>
<dbReference type="SMART" id="SM00382">
    <property type="entry name" value="AAA"/>
    <property type="match status" value="1"/>
</dbReference>
<evidence type="ECO:0000256" key="3">
    <source>
        <dbReference type="ARBA" id="ARBA00022475"/>
    </source>
</evidence>
<evidence type="ECO:0000256" key="5">
    <source>
        <dbReference type="ARBA" id="ARBA00022735"/>
    </source>
</evidence>
<organism evidence="16 17">
    <name type="scientific">Pseudaquabacterium pictum</name>
    <dbReference type="NCBI Taxonomy" id="2315236"/>
    <lineage>
        <taxon>Bacteria</taxon>
        <taxon>Pseudomonadati</taxon>
        <taxon>Pseudomonadota</taxon>
        <taxon>Betaproteobacteria</taxon>
        <taxon>Burkholderiales</taxon>
        <taxon>Sphaerotilaceae</taxon>
        <taxon>Pseudaquabacterium</taxon>
    </lineage>
</organism>
<evidence type="ECO:0000256" key="2">
    <source>
        <dbReference type="ARBA" id="ARBA00022448"/>
    </source>
</evidence>
<dbReference type="Pfam" id="PF00664">
    <property type="entry name" value="ABC_membrane"/>
    <property type="match status" value="1"/>
</dbReference>
<feature type="transmembrane region" description="Helical" evidence="13">
    <location>
        <begin position="28"/>
        <end position="51"/>
    </location>
</feature>
<keyword evidence="2" id="KW-0813">Transport</keyword>